<dbReference type="Gene3D" id="1.10.260.40">
    <property type="entry name" value="lambda repressor-like DNA-binding domains"/>
    <property type="match status" value="1"/>
</dbReference>
<proteinExistence type="predicted"/>
<dbReference type="AlphaFoldDB" id="A0A7G5BW72"/>
<keyword evidence="2" id="KW-0238">DNA-binding</keyword>
<dbReference type="GO" id="GO:0000976">
    <property type="term" value="F:transcription cis-regulatory region binding"/>
    <property type="evidence" value="ECO:0007669"/>
    <property type="project" value="TreeGrafter"/>
</dbReference>
<dbReference type="EMBL" id="CP041969">
    <property type="protein sequence ID" value="QMV41206.1"/>
    <property type="molecule type" value="Genomic_DNA"/>
</dbReference>
<dbReference type="SUPFAM" id="SSF53822">
    <property type="entry name" value="Periplasmic binding protein-like I"/>
    <property type="match status" value="1"/>
</dbReference>
<dbReference type="PANTHER" id="PTHR30146">
    <property type="entry name" value="LACI-RELATED TRANSCRIPTIONAL REPRESSOR"/>
    <property type="match status" value="1"/>
</dbReference>
<name>A0A7G5BW72_9BACL</name>
<dbReference type="PROSITE" id="PS50932">
    <property type="entry name" value="HTH_LACI_2"/>
    <property type="match status" value="1"/>
</dbReference>
<dbReference type="InterPro" id="IPR001387">
    <property type="entry name" value="Cro/C1-type_HTH"/>
</dbReference>
<dbReference type="KEGG" id="cchl:FPL14_08375"/>
<feature type="domain" description="HTH cro/C1-type" evidence="5">
    <location>
        <begin position="3"/>
        <end position="52"/>
    </location>
</feature>
<keyword evidence="1" id="KW-0805">Transcription regulation</keyword>
<dbReference type="PRINTS" id="PR00036">
    <property type="entry name" value="HTHLACI"/>
</dbReference>
<dbReference type="CDD" id="cd06267">
    <property type="entry name" value="PBP1_LacI_sugar_binding-like"/>
    <property type="match status" value="1"/>
</dbReference>
<feature type="domain" description="HTH lacI-type" evidence="4">
    <location>
        <begin position="4"/>
        <end position="58"/>
    </location>
</feature>
<evidence type="ECO:0000313" key="7">
    <source>
        <dbReference type="Proteomes" id="UP000515679"/>
    </source>
</evidence>
<dbReference type="Proteomes" id="UP000515679">
    <property type="component" value="Chromosome"/>
</dbReference>
<dbReference type="SMART" id="SM00354">
    <property type="entry name" value="HTH_LACI"/>
    <property type="match status" value="1"/>
</dbReference>
<sequence length="347" mass="38994">MGKVTIKDVAKKANVSVTTVSNVLNNSGRTSPDTIRKVRQVIQELEFSPSASARNLRDKKSHLIAVVVPFLEKGRLQDNPFYWQLVLGIEEGARNHQLHVILLGVDDEESFSFVKERHLDGLIVVGTYEESPIFKKILSLDVPCVFMDSYLSDPNLYQIYLDDEMGGYLGTKHLISLGHRRIALLTGKIQKDGVNYKRWLGYRRALEEADLPYDAELIREEPVSTVGGYQAAQYITDSRRNISAVFVFSDVGAMGLIKGLQELGVQVPRDISVVGFDDLFYTDFMIPSLTTVKQNIAERGHITVQLLLEQISEESRSDSRKVVLPVSLKVRQSTAPVSHPNHENRVK</sequence>
<dbReference type="PROSITE" id="PS50943">
    <property type="entry name" value="HTH_CROC1"/>
    <property type="match status" value="1"/>
</dbReference>
<dbReference type="GO" id="GO:0003700">
    <property type="term" value="F:DNA-binding transcription factor activity"/>
    <property type="evidence" value="ECO:0007669"/>
    <property type="project" value="TreeGrafter"/>
</dbReference>
<dbReference type="CDD" id="cd01392">
    <property type="entry name" value="HTH_LacI"/>
    <property type="match status" value="1"/>
</dbReference>
<dbReference type="RefSeq" id="WP_182302564.1">
    <property type="nucleotide sequence ID" value="NZ_CP041969.1"/>
</dbReference>
<dbReference type="InterPro" id="IPR010982">
    <property type="entry name" value="Lambda_DNA-bd_dom_sf"/>
</dbReference>
<dbReference type="SUPFAM" id="SSF47413">
    <property type="entry name" value="lambda repressor-like DNA-binding domains"/>
    <property type="match status" value="1"/>
</dbReference>
<protein>
    <submittedName>
        <fullName evidence="6">LacI family transcriptional regulator</fullName>
    </submittedName>
</protein>
<organism evidence="6 7">
    <name type="scientific">Cohnella cholangitidis</name>
    <dbReference type="NCBI Taxonomy" id="2598458"/>
    <lineage>
        <taxon>Bacteria</taxon>
        <taxon>Bacillati</taxon>
        <taxon>Bacillota</taxon>
        <taxon>Bacilli</taxon>
        <taxon>Bacillales</taxon>
        <taxon>Paenibacillaceae</taxon>
        <taxon>Cohnella</taxon>
    </lineage>
</organism>
<dbReference type="InterPro" id="IPR000843">
    <property type="entry name" value="HTH_LacI"/>
</dbReference>
<keyword evidence="7" id="KW-1185">Reference proteome</keyword>
<dbReference type="PANTHER" id="PTHR30146:SF109">
    <property type="entry name" value="HTH-TYPE TRANSCRIPTIONAL REGULATOR GALS"/>
    <property type="match status" value="1"/>
</dbReference>
<evidence type="ECO:0000256" key="3">
    <source>
        <dbReference type="ARBA" id="ARBA00023163"/>
    </source>
</evidence>
<evidence type="ECO:0000313" key="6">
    <source>
        <dbReference type="EMBL" id="QMV41206.1"/>
    </source>
</evidence>
<evidence type="ECO:0000256" key="2">
    <source>
        <dbReference type="ARBA" id="ARBA00023125"/>
    </source>
</evidence>
<gene>
    <name evidence="6" type="ORF">FPL14_08375</name>
</gene>
<dbReference type="Pfam" id="PF00356">
    <property type="entry name" value="LacI"/>
    <property type="match status" value="1"/>
</dbReference>
<dbReference type="Pfam" id="PF13377">
    <property type="entry name" value="Peripla_BP_3"/>
    <property type="match status" value="1"/>
</dbReference>
<evidence type="ECO:0000259" key="4">
    <source>
        <dbReference type="PROSITE" id="PS50932"/>
    </source>
</evidence>
<dbReference type="Gene3D" id="3.40.50.2300">
    <property type="match status" value="2"/>
</dbReference>
<dbReference type="PROSITE" id="PS00356">
    <property type="entry name" value="HTH_LACI_1"/>
    <property type="match status" value="1"/>
</dbReference>
<keyword evidence="3" id="KW-0804">Transcription</keyword>
<evidence type="ECO:0000259" key="5">
    <source>
        <dbReference type="PROSITE" id="PS50943"/>
    </source>
</evidence>
<reference evidence="6 7" key="1">
    <citation type="submission" date="2019-07" db="EMBL/GenBank/DDBJ databases">
        <authorList>
            <person name="Kim J.K."/>
            <person name="Cheong H.-M."/>
            <person name="Choi Y."/>
            <person name="Hwang K.J."/>
            <person name="Lee S."/>
            <person name="Choi C."/>
        </authorList>
    </citation>
    <scope>NUCLEOTIDE SEQUENCE [LARGE SCALE GENOMIC DNA]</scope>
    <source>
        <strain evidence="6 7">KS 22</strain>
    </source>
</reference>
<accession>A0A7G5BW72</accession>
<evidence type="ECO:0000256" key="1">
    <source>
        <dbReference type="ARBA" id="ARBA00023015"/>
    </source>
</evidence>
<dbReference type="InterPro" id="IPR046335">
    <property type="entry name" value="LacI/GalR-like_sensor"/>
</dbReference>
<dbReference type="InterPro" id="IPR028082">
    <property type="entry name" value="Peripla_BP_I"/>
</dbReference>